<dbReference type="RefSeq" id="WP_087371571.1">
    <property type="nucleotide sequence ID" value="NZ_NFKK01000004.1"/>
</dbReference>
<feature type="compositionally biased region" description="Polar residues" evidence="1">
    <location>
        <begin position="520"/>
        <end position="536"/>
    </location>
</feature>
<dbReference type="Pfam" id="PF16510">
    <property type="entry name" value="P22_portal"/>
    <property type="match status" value="1"/>
</dbReference>
<accession>A0A1Y4L9N1</accession>
<dbReference type="EMBL" id="NFKK01000004">
    <property type="protein sequence ID" value="OUP53417.1"/>
    <property type="molecule type" value="Genomic_DNA"/>
</dbReference>
<evidence type="ECO:0000313" key="2">
    <source>
        <dbReference type="EMBL" id="OUP53417.1"/>
    </source>
</evidence>
<dbReference type="Proteomes" id="UP000195897">
    <property type="component" value="Unassembled WGS sequence"/>
</dbReference>
<organism evidence="2 3">
    <name type="scientific">Butyricicoccus pullicaecorum</name>
    <dbReference type="NCBI Taxonomy" id="501571"/>
    <lineage>
        <taxon>Bacteria</taxon>
        <taxon>Bacillati</taxon>
        <taxon>Bacillota</taxon>
        <taxon>Clostridia</taxon>
        <taxon>Eubacteriales</taxon>
        <taxon>Butyricicoccaceae</taxon>
        <taxon>Butyricicoccus</taxon>
    </lineage>
</organism>
<dbReference type="InterPro" id="IPR032427">
    <property type="entry name" value="P22_portal"/>
</dbReference>
<gene>
    <name evidence="2" type="ORF">B5F17_05265</name>
</gene>
<evidence type="ECO:0000256" key="1">
    <source>
        <dbReference type="SAM" id="MobiDB-lite"/>
    </source>
</evidence>
<dbReference type="AlphaFoldDB" id="A0A1Y4L9N1"/>
<sequence length="563" mass="62851">MQSKKHVIGKAEVQRAADLLEAYRRGKQSLDRRILEDERWYRLRHGASVRPGEPAPASGWLLNSLLGKHGDMMDNYPAPDVLPREPSDMQDAKTLSRILPVILERSDFEGLYSRNAYPKLRHGTACYGVFWDPEAEDGRGDVRVTAVDLLNLFWEPGVRDIQDSRNLFLVTQCDNDLLDAAYPALRGKLRAPVDSVNQRIPEDVLDRSGKSQVVDWYYKKRLPNGKTIVHFCKFVGSTVLYASENEQMFMSQGLYDHGQYPFVLDVLFPLEDSPAGFGYVDLMKGTQGYIDQLDAIILNNARLAGRPRWFYRDACGVNEQEFADFTRDFVHVTGRLDPDDLRQIEVEPLPAFIANHLQNKVEELKETSGNRDFAQGGTNSGVTAASAIAALQEAGSKLSRDLIKGSYRAFTQVCTLVIELIRQFYDDSRAVRITGEDGKPVFLTLGGLARRDRHVAFDIQVRAQKASPFTQMSRNEQAKELYRLGFFRPDLAGQALIALEMMDFDGIETVKKRIAAQAGVQQSAVDPQGTTSTTKQGAPLTVAQQLIPKTGTSASRAGEGETP</sequence>
<evidence type="ECO:0000313" key="3">
    <source>
        <dbReference type="Proteomes" id="UP000195897"/>
    </source>
</evidence>
<name>A0A1Y4L9N1_9FIRM</name>
<reference evidence="3" key="1">
    <citation type="submission" date="2017-04" db="EMBL/GenBank/DDBJ databases">
        <title>Function of individual gut microbiota members based on whole genome sequencing of pure cultures obtained from chicken caecum.</title>
        <authorList>
            <person name="Medvecky M."/>
            <person name="Cejkova D."/>
            <person name="Polansky O."/>
            <person name="Karasova D."/>
            <person name="Kubasova T."/>
            <person name="Cizek A."/>
            <person name="Rychlik I."/>
        </authorList>
    </citation>
    <scope>NUCLEOTIDE SEQUENCE [LARGE SCALE GENOMIC DNA]</scope>
    <source>
        <strain evidence="3">An180</strain>
    </source>
</reference>
<protein>
    <recommendedName>
        <fullName evidence="4">Phage portal protein</fullName>
    </recommendedName>
</protein>
<evidence type="ECO:0008006" key="4">
    <source>
        <dbReference type="Google" id="ProtNLM"/>
    </source>
</evidence>
<proteinExistence type="predicted"/>
<feature type="region of interest" description="Disordered" evidence="1">
    <location>
        <begin position="520"/>
        <end position="563"/>
    </location>
</feature>
<comment type="caution">
    <text evidence="2">The sequence shown here is derived from an EMBL/GenBank/DDBJ whole genome shotgun (WGS) entry which is preliminary data.</text>
</comment>